<dbReference type="SUPFAM" id="SSF56752">
    <property type="entry name" value="D-aminoacid aminotransferase-like PLP-dependent enzymes"/>
    <property type="match status" value="1"/>
</dbReference>
<protein>
    <submittedName>
        <fullName evidence="1">Predicted protein</fullName>
    </submittedName>
</protein>
<name>D7M700_ARALL</name>
<dbReference type="InterPro" id="IPR043132">
    <property type="entry name" value="BCAT-like_C"/>
</dbReference>
<dbReference type="GO" id="GO:0003824">
    <property type="term" value="F:catalytic activity"/>
    <property type="evidence" value="ECO:0007669"/>
    <property type="project" value="InterPro"/>
</dbReference>
<accession>D7M700</accession>
<dbReference type="Gene3D" id="3.20.10.10">
    <property type="entry name" value="D-amino Acid Aminotransferase, subunit A, domain 2"/>
    <property type="match status" value="1"/>
</dbReference>
<dbReference type="Gramene" id="Al_scaffold_0006_2825">
    <property type="protein sequence ID" value="Al_scaffold_0006_2825"/>
    <property type="gene ID" value="Al_scaffold_0006_2825"/>
</dbReference>
<reference evidence="2" key="1">
    <citation type="journal article" date="2011" name="Nat. Genet.">
        <title>The Arabidopsis lyrata genome sequence and the basis of rapid genome size change.</title>
        <authorList>
            <person name="Hu T.T."/>
            <person name="Pattyn P."/>
            <person name="Bakker E.G."/>
            <person name="Cao J."/>
            <person name="Cheng J.-F."/>
            <person name="Clark R.M."/>
            <person name="Fahlgren N."/>
            <person name="Fawcett J.A."/>
            <person name="Grimwood J."/>
            <person name="Gundlach H."/>
            <person name="Haberer G."/>
            <person name="Hollister J.D."/>
            <person name="Ossowski S."/>
            <person name="Ottilar R.P."/>
            <person name="Salamov A.A."/>
            <person name="Schneeberger K."/>
            <person name="Spannagl M."/>
            <person name="Wang X."/>
            <person name="Yang L."/>
            <person name="Nasrallah M.E."/>
            <person name="Bergelson J."/>
            <person name="Carrington J.C."/>
            <person name="Gaut B.S."/>
            <person name="Schmutz J."/>
            <person name="Mayer K.F.X."/>
            <person name="Van de Peer Y."/>
            <person name="Grigoriev I.V."/>
            <person name="Nordborg M."/>
            <person name="Weigel D."/>
            <person name="Guo Y.-L."/>
        </authorList>
    </citation>
    <scope>NUCLEOTIDE SEQUENCE [LARGE SCALE GENOMIC DNA]</scope>
    <source>
        <strain evidence="2">cv. MN47</strain>
    </source>
</reference>
<proteinExistence type="predicted"/>
<evidence type="ECO:0000313" key="2">
    <source>
        <dbReference type="Proteomes" id="UP000008694"/>
    </source>
</evidence>
<dbReference type="InterPro" id="IPR036038">
    <property type="entry name" value="Aminotransferase-like"/>
</dbReference>
<organism evidence="2">
    <name type="scientific">Arabidopsis lyrata subsp. lyrata</name>
    <name type="common">Lyre-leaved rock-cress</name>
    <dbReference type="NCBI Taxonomy" id="81972"/>
    <lineage>
        <taxon>Eukaryota</taxon>
        <taxon>Viridiplantae</taxon>
        <taxon>Streptophyta</taxon>
        <taxon>Embryophyta</taxon>
        <taxon>Tracheophyta</taxon>
        <taxon>Spermatophyta</taxon>
        <taxon>Magnoliopsida</taxon>
        <taxon>eudicotyledons</taxon>
        <taxon>Gunneridae</taxon>
        <taxon>Pentapetalae</taxon>
        <taxon>rosids</taxon>
        <taxon>malvids</taxon>
        <taxon>Brassicales</taxon>
        <taxon>Brassicaceae</taxon>
        <taxon>Camelineae</taxon>
        <taxon>Arabidopsis</taxon>
    </lineage>
</organism>
<dbReference type="EMBL" id="GL348718">
    <property type="protein sequence ID" value="EFH50718.1"/>
    <property type="molecule type" value="Genomic_DNA"/>
</dbReference>
<keyword evidence="2" id="KW-1185">Reference proteome</keyword>
<evidence type="ECO:0000313" key="1">
    <source>
        <dbReference type="EMBL" id="EFH50718.1"/>
    </source>
</evidence>
<dbReference type="HOGENOM" id="CLU_2281302_0_0_1"/>
<dbReference type="eggNOG" id="KOG0975">
    <property type="taxonomic scope" value="Eukaryota"/>
</dbReference>
<gene>
    <name evidence="1" type="ORF">ARALYDRAFT_662760</name>
</gene>
<sequence>MTEKGSLDETNTLESTAFIYSEFMMKKGCVLTPHANYSLPGITRAIVRKRHSFLLFSFTVMAKQNFILEERRISLSEFHTVDEVLSGMDNMNYSRTKPGCEN</sequence>
<dbReference type="AlphaFoldDB" id="D7M700"/>
<dbReference type="STRING" id="81972.D7M700"/>
<dbReference type="Proteomes" id="UP000008694">
    <property type="component" value="Unassembled WGS sequence"/>
</dbReference>